<proteinExistence type="predicted"/>
<dbReference type="PANTHER" id="PTHR48051:SF12">
    <property type="entry name" value="LEUCINE-RICH REPEAT-CONTAINING PROTEIN 28"/>
    <property type="match status" value="1"/>
</dbReference>
<dbReference type="EMBL" id="JAINUF010000020">
    <property type="protein sequence ID" value="KAJ8335445.1"/>
    <property type="molecule type" value="Genomic_DNA"/>
</dbReference>
<dbReference type="Proteomes" id="UP001152622">
    <property type="component" value="Chromosome 20"/>
</dbReference>
<dbReference type="SMART" id="SM00369">
    <property type="entry name" value="LRR_TYP"/>
    <property type="match status" value="6"/>
</dbReference>
<accession>A0A9Q1ICH6</accession>
<keyword evidence="2" id="KW-0677">Repeat</keyword>
<dbReference type="PANTHER" id="PTHR48051">
    <property type="match status" value="1"/>
</dbReference>
<dbReference type="Pfam" id="PF13855">
    <property type="entry name" value="LRR_8"/>
    <property type="match status" value="1"/>
</dbReference>
<evidence type="ECO:0000256" key="3">
    <source>
        <dbReference type="SAM" id="MobiDB-lite"/>
    </source>
</evidence>
<dbReference type="InterPro" id="IPR032675">
    <property type="entry name" value="LRR_dom_sf"/>
</dbReference>
<organism evidence="5 6">
    <name type="scientific">Synaphobranchus kaupii</name>
    <name type="common">Kaup's arrowtooth eel</name>
    <dbReference type="NCBI Taxonomy" id="118154"/>
    <lineage>
        <taxon>Eukaryota</taxon>
        <taxon>Metazoa</taxon>
        <taxon>Chordata</taxon>
        <taxon>Craniata</taxon>
        <taxon>Vertebrata</taxon>
        <taxon>Euteleostomi</taxon>
        <taxon>Actinopterygii</taxon>
        <taxon>Neopterygii</taxon>
        <taxon>Teleostei</taxon>
        <taxon>Anguilliformes</taxon>
        <taxon>Synaphobranchidae</taxon>
        <taxon>Synaphobranchus</taxon>
    </lineage>
</organism>
<evidence type="ECO:0000256" key="2">
    <source>
        <dbReference type="ARBA" id="ARBA00022737"/>
    </source>
</evidence>
<dbReference type="InterPro" id="IPR050216">
    <property type="entry name" value="LRR_domain-containing"/>
</dbReference>
<dbReference type="OrthoDB" id="2021138at2759"/>
<feature type="compositionally biased region" description="Basic and acidic residues" evidence="3">
    <location>
        <begin position="562"/>
        <end position="572"/>
    </location>
</feature>
<dbReference type="SMART" id="SM00364">
    <property type="entry name" value="LRR_BAC"/>
    <property type="match status" value="5"/>
</dbReference>
<gene>
    <name evidence="5" type="ORF">SKAU_G00387870</name>
</gene>
<dbReference type="InterPro" id="IPR055414">
    <property type="entry name" value="LRR_R13L4/SHOC2-like"/>
</dbReference>
<reference evidence="5" key="1">
    <citation type="journal article" date="2023" name="Science">
        <title>Genome structures resolve the early diversification of teleost fishes.</title>
        <authorList>
            <person name="Parey E."/>
            <person name="Louis A."/>
            <person name="Montfort J."/>
            <person name="Bouchez O."/>
            <person name="Roques C."/>
            <person name="Iampietro C."/>
            <person name="Lluch J."/>
            <person name="Castinel A."/>
            <person name="Donnadieu C."/>
            <person name="Desvignes T."/>
            <person name="Floi Bucao C."/>
            <person name="Jouanno E."/>
            <person name="Wen M."/>
            <person name="Mejri S."/>
            <person name="Dirks R."/>
            <person name="Jansen H."/>
            <person name="Henkel C."/>
            <person name="Chen W.J."/>
            <person name="Zahm M."/>
            <person name="Cabau C."/>
            <person name="Klopp C."/>
            <person name="Thompson A.W."/>
            <person name="Robinson-Rechavi M."/>
            <person name="Braasch I."/>
            <person name="Lecointre G."/>
            <person name="Bobe J."/>
            <person name="Postlethwait J.H."/>
            <person name="Berthelot C."/>
            <person name="Roest Crollius H."/>
            <person name="Guiguen Y."/>
        </authorList>
    </citation>
    <scope>NUCLEOTIDE SEQUENCE</scope>
    <source>
        <strain evidence="5">WJC10195</strain>
    </source>
</reference>
<feature type="region of interest" description="Disordered" evidence="3">
    <location>
        <begin position="525"/>
        <end position="604"/>
    </location>
</feature>
<sequence>MASELQETICTARQERHKNLFLNYRNLNIFPLELLKDEGLQFLERLYMKRNSLTTLPENLAQKLPNLIELYLHSNNIVVVPEAIGNLAKLQSLDLSDNALQVICPEIGRLRSLRHLRLANNQLKFLPPEIGDLRELETLDVSMNMLSTLPARLHQCLSLQCLTADRNCLRSLPRQLTQLHSLNELSMAANSLTSLPLDLGRSRELQFVFVDNNVHLKGLPSYLYNKVIGCSGCGLSGQMSDAKLLSVVMGEVSVPLPAEVKSIGVETERVMPLEELAMRVLHCMYSPLFKVPVTFVYRRAERHTHAWRDVRDRRSAFWDVFHRNVGSPGGPQSSPGTGSTGNGFMNSRGSPGLLGIHSGNGLGKGIPNKSPPPPGGNLGIGGRKPDLRVVIPPSNKGMMPPLNTHRISSSQSQALATPVVSVTTPSLQPQGLVYSAMPTAYNTDYSLSSAELSAIQGFNSPGGLSLGSMSAWQQHQLGQAALSSLVGGHLPQGSSLSINTNQNISIKSEPISPPRERLTPAGFLHQQQHAPPPPSSSALPSRQEVGRSPADSLSSSCSSYDGSDREDPRTDFHSPLGLGQPAGGGAEGRDSPSVKRMRMDAWVT</sequence>
<feature type="compositionally biased region" description="Basic and acidic residues" evidence="3">
    <location>
        <begin position="587"/>
        <end position="604"/>
    </location>
</feature>
<dbReference type="AlphaFoldDB" id="A0A9Q1ICH6"/>
<keyword evidence="1" id="KW-0433">Leucine-rich repeat</keyword>
<keyword evidence="6" id="KW-1185">Reference proteome</keyword>
<dbReference type="GO" id="GO:0005737">
    <property type="term" value="C:cytoplasm"/>
    <property type="evidence" value="ECO:0007669"/>
    <property type="project" value="TreeGrafter"/>
</dbReference>
<protein>
    <recommendedName>
        <fullName evidence="4">Disease resistance R13L4/SHOC-2-like LRR domain-containing protein</fullName>
    </recommendedName>
</protein>
<evidence type="ECO:0000256" key="1">
    <source>
        <dbReference type="ARBA" id="ARBA00022614"/>
    </source>
</evidence>
<feature type="region of interest" description="Disordered" evidence="3">
    <location>
        <begin position="323"/>
        <end position="385"/>
    </location>
</feature>
<dbReference type="InterPro" id="IPR003591">
    <property type="entry name" value="Leu-rich_rpt_typical-subtyp"/>
</dbReference>
<dbReference type="Gene3D" id="3.80.10.10">
    <property type="entry name" value="Ribonuclease Inhibitor"/>
    <property type="match status" value="1"/>
</dbReference>
<dbReference type="SUPFAM" id="SSF52058">
    <property type="entry name" value="L domain-like"/>
    <property type="match status" value="1"/>
</dbReference>
<feature type="compositionally biased region" description="Low complexity" evidence="3">
    <location>
        <begin position="548"/>
        <end position="561"/>
    </location>
</feature>
<evidence type="ECO:0000313" key="5">
    <source>
        <dbReference type="EMBL" id="KAJ8335445.1"/>
    </source>
</evidence>
<comment type="caution">
    <text evidence="5">The sequence shown here is derived from an EMBL/GenBank/DDBJ whole genome shotgun (WGS) entry which is preliminary data.</text>
</comment>
<name>A0A9Q1ICH6_SYNKA</name>
<dbReference type="InterPro" id="IPR001611">
    <property type="entry name" value="Leu-rich_rpt"/>
</dbReference>
<evidence type="ECO:0000313" key="6">
    <source>
        <dbReference type="Proteomes" id="UP001152622"/>
    </source>
</evidence>
<dbReference type="PROSITE" id="PS51450">
    <property type="entry name" value="LRR"/>
    <property type="match status" value="1"/>
</dbReference>
<dbReference type="Pfam" id="PF23598">
    <property type="entry name" value="LRR_14"/>
    <property type="match status" value="1"/>
</dbReference>
<evidence type="ECO:0000259" key="4">
    <source>
        <dbReference type="Pfam" id="PF23598"/>
    </source>
</evidence>
<feature type="domain" description="Disease resistance R13L4/SHOC-2-like LRR" evidence="4">
    <location>
        <begin position="106"/>
        <end position="205"/>
    </location>
</feature>